<dbReference type="Proteomes" id="UP000568877">
    <property type="component" value="Unassembled WGS sequence"/>
</dbReference>
<keyword evidence="1" id="KW-0812">Transmembrane</keyword>
<dbReference type="AlphaFoldDB" id="A0A6V8PKL5"/>
<proteinExistence type="predicted"/>
<evidence type="ECO:0008006" key="4">
    <source>
        <dbReference type="Google" id="ProtNLM"/>
    </source>
</evidence>
<keyword evidence="1" id="KW-1133">Transmembrane helix</keyword>
<accession>A0A6V8PKL5</accession>
<feature type="transmembrane region" description="Helical" evidence="1">
    <location>
        <begin position="53"/>
        <end position="73"/>
    </location>
</feature>
<feature type="transmembrane region" description="Helical" evidence="1">
    <location>
        <begin position="218"/>
        <end position="236"/>
    </location>
</feature>
<name>A0A6V8PKL5_9ACTN</name>
<feature type="transmembrane region" description="Helical" evidence="1">
    <location>
        <begin position="20"/>
        <end position="41"/>
    </location>
</feature>
<evidence type="ECO:0000313" key="3">
    <source>
        <dbReference type="Proteomes" id="UP000568877"/>
    </source>
</evidence>
<gene>
    <name evidence="2" type="ORF">HKBW3S42_01126</name>
</gene>
<feature type="transmembrane region" description="Helical" evidence="1">
    <location>
        <begin position="179"/>
        <end position="206"/>
    </location>
</feature>
<dbReference type="EMBL" id="BLSA01000162">
    <property type="protein sequence ID" value="GFP32818.1"/>
    <property type="molecule type" value="Genomic_DNA"/>
</dbReference>
<reference evidence="2 3" key="1">
    <citation type="journal article" date="2020" name="Front. Microbiol.">
        <title>Single-cell genomics of novel Actinobacteria with the Wood-Ljungdahl pathway discovered in a serpentinizing system.</title>
        <authorList>
            <person name="Merino N."/>
            <person name="Kawai M."/>
            <person name="Boyd E.S."/>
            <person name="Colman D.R."/>
            <person name="McGlynn S.E."/>
            <person name="Nealson K.H."/>
            <person name="Kurokawa K."/>
            <person name="Hongoh Y."/>
        </authorList>
    </citation>
    <scope>NUCLEOTIDE SEQUENCE [LARGE SCALE GENOMIC DNA]</scope>
    <source>
        <strain evidence="2 3">S42</strain>
    </source>
</reference>
<sequence length="237" mass="26815">MGEVSVNGHRGRHLQRVEDSILFGVSFLTFLLAAYYLVFRLDFVSIDVVPRIAYLYFSLFNNQPSLAPALFAWPPLPTFLLLPLILNKALATTTFAANLLSCLFGALSCVYLNKLLRFCGVERAISLSFTFLFGASPLIFFYAVNGSSEVLSVFLLLASLYYTIRWIKLGQNVDLFTIGFPYLFLVFTSYEAAGFILLLLVIIYFFLRFQKRKGVLEIQADLIIMIAPLLWGAILWI</sequence>
<feature type="non-terminal residue" evidence="2">
    <location>
        <position position="237"/>
    </location>
</feature>
<keyword evidence="1" id="KW-0472">Membrane</keyword>
<organism evidence="2 3">
    <name type="scientific">Candidatus Hakubella thermalkaliphila</name>
    <dbReference type="NCBI Taxonomy" id="2754717"/>
    <lineage>
        <taxon>Bacteria</taxon>
        <taxon>Bacillati</taxon>
        <taxon>Actinomycetota</taxon>
        <taxon>Actinomycetota incertae sedis</taxon>
        <taxon>Candidatus Hakubellales</taxon>
        <taxon>Candidatus Hakubellaceae</taxon>
        <taxon>Candidatus Hakubella</taxon>
    </lineage>
</organism>
<protein>
    <recommendedName>
        <fullName evidence="4">Glycosyltransferase RgtA/B/C/D-like domain-containing protein</fullName>
    </recommendedName>
</protein>
<feature type="transmembrane region" description="Helical" evidence="1">
    <location>
        <begin position="124"/>
        <end position="144"/>
    </location>
</feature>
<comment type="caution">
    <text evidence="2">The sequence shown here is derived from an EMBL/GenBank/DDBJ whole genome shotgun (WGS) entry which is preliminary data.</text>
</comment>
<evidence type="ECO:0000256" key="1">
    <source>
        <dbReference type="SAM" id="Phobius"/>
    </source>
</evidence>
<evidence type="ECO:0000313" key="2">
    <source>
        <dbReference type="EMBL" id="GFP32818.1"/>
    </source>
</evidence>
<feature type="transmembrane region" description="Helical" evidence="1">
    <location>
        <begin position="93"/>
        <end position="112"/>
    </location>
</feature>